<dbReference type="Proteomes" id="UP001446871">
    <property type="component" value="Unassembled WGS sequence"/>
</dbReference>
<name>A0ABR1V8S7_9PEZI</name>
<evidence type="ECO:0000256" key="2">
    <source>
        <dbReference type="ARBA" id="ARBA00022723"/>
    </source>
</evidence>
<dbReference type="PROSITE" id="PS00723">
    <property type="entry name" value="POLYPRENYL_SYNTHASE_1"/>
    <property type="match status" value="1"/>
</dbReference>
<dbReference type="PANTHER" id="PTHR12001:SF72">
    <property type="entry name" value="THIJ_PFPI FAMILY PROTEIN (AFU_ORTHOLOGUE AFUA_3G01210)-RELATED"/>
    <property type="match status" value="1"/>
</dbReference>
<dbReference type="InterPro" id="IPR000092">
    <property type="entry name" value="Polyprenyl_synt"/>
</dbReference>
<keyword evidence="2" id="KW-0479">Metal-binding</keyword>
<dbReference type="Pfam" id="PF19086">
    <property type="entry name" value="Terpene_syn_C_2"/>
    <property type="match status" value="1"/>
</dbReference>
<evidence type="ECO:0000256" key="3">
    <source>
        <dbReference type="ARBA" id="ARBA00022842"/>
    </source>
</evidence>
<accession>A0ABR1V8S7</accession>
<evidence type="ECO:0000313" key="4">
    <source>
        <dbReference type="EMBL" id="KAK8067601.1"/>
    </source>
</evidence>
<evidence type="ECO:0000313" key="5">
    <source>
        <dbReference type="Proteomes" id="UP001446871"/>
    </source>
</evidence>
<dbReference type="SUPFAM" id="SSF48576">
    <property type="entry name" value="Terpenoid synthases"/>
    <property type="match status" value="2"/>
</dbReference>
<evidence type="ECO:0000256" key="1">
    <source>
        <dbReference type="ARBA" id="ARBA00022679"/>
    </source>
</evidence>
<sequence length="721" mass="81720">MEYRYSQLLHSSQYETEGLCDGLLVRKHNTEDLEEVGTFKAQEDWRTLVAPISKYKGGLGPRHSFMAVSLPECLPDRFEIVSYANEFAFLHDDVTDVLRQKEGDAENDEVLNAFRQGAETGSIDALDSGKRQMQAKILNAMISIDRPRALTAVTAWAAFMEQGAGRRHHDRFRTLDEYLPYRTQDVGHMFWHALVTFGCAISLSEEETRLCAELVMPAVVAASLTNDLFSYEKEYEATQAAGLTDVVNALWVLMGEHGISLDEAKALCRRRIKKEVAKYACVVNETRRRDDLSSDVKRYIELMQYSVSGNVIWSLQCPRYHKDMQYNQRQVLRETEGIANHPSTQRLVEPNGNCYDQFRNVCPTVASGIQRRNANKDWDWDVFEMTRRTALPKLGQNLVLEPYQYVSSLPSKGIRDIAIDGINLWLGVSPKSTAIIRNVVGTIHNSSIMLDDLQDGSQLRRGRPATHVVFGMSQTINSATFQYVQAIAELQNLANPLCLGIFIDEMSSLFVGQGLDLYWTNKGQCPSVGDYLQMVDGSRTPPSPQGRTPHTVQNRLTGTVLETGGLFRLLVRLMTAESKSSSHNDQRPSFDRLCRLLGRYFQIRDDYQNLVSDEYATQKGFCEDLDEGKFSLPLIHALAHTDGAQAEQLQEILSERRIKGKCTVEHKRLVLARMHDAGSLDYVLHVLQMLDARLDREVEQLERAFDQVNHQIRLMLALLKV</sequence>
<dbReference type="InterPro" id="IPR008949">
    <property type="entry name" value="Isoprenoid_synthase_dom_sf"/>
</dbReference>
<comment type="caution">
    <text evidence="4">The sequence shown here is derived from an EMBL/GenBank/DDBJ whole genome shotgun (WGS) entry which is preliminary data.</text>
</comment>
<organism evidence="4 5">
    <name type="scientific">Apiospora saccharicola</name>
    <dbReference type="NCBI Taxonomy" id="335842"/>
    <lineage>
        <taxon>Eukaryota</taxon>
        <taxon>Fungi</taxon>
        <taxon>Dikarya</taxon>
        <taxon>Ascomycota</taxon>
        <taxon>Pezizomycotina</taxon>
        <taxon>Sordariomycetes</taxon>
        <taxon>Xylariomycetidae</taxon>
        <taxon>Amphisphaeriales</taxon>
        <taxon>Apiosporaceae</taxon>
        <taxon>Apiospora</taxon>
    </lineage>
</organism>
<keyword evidence="5" id="KW-1185">Reference proteome</keyword>
<proteinExistence type="predicted"/>
<dbReference type="PROSITE" id="PS00444">
    <property type="entry name" value="POLYPRENYL_SYNTHASE_2"/>
    <property type="match status" value="1"/>
</dbReference>
<dbReference type="Pfam" id="PF00348">
    <property type="entry name" value="polyprenyl_synt"/>
    <property type="match status" value="2"/>
</dbReference>
<keyword evidence="3" id="KW-0460">Magnesium</keyword>
<reference evidence="4 5" key="1">
    <citation type="submission" date="2023-01" db="EMBL/GenBank/DDBJ databases">
        <title>Analysis of 21 Apiospora genomes using comparative genomics revels a genus with tremendous synthesis potential of carbohydrate active enzymes and secondary metabolites.</title>
        <authorList>
            <person name="Sorensen T."/>
        </authorList>
    </citation>
    <scope>NUCLEOTIDE SEQUENCE [LARGE SCALE GENOMIC DNA]</scope>
    <source>
        <strain evidence="4 5">CBS 83171</strain>
    </source>
</reference>
<protein>
    <submittedName>
        <fullName evidence="4">Geranylgeranyl diphosphate synthase</fullName>
    </submittedName>
</protein>
<dbReference type="Gene3D" id="1.10.600.10">
    <property type="entry name" value="Farnesyl Diphosphate Synthase"/>
    <property type="match status" value="2"/>
</dbReference>
<gene>
    <name evidence="4" type="ORF">PG996_006713</name>
</gene>
<dbReference type="InterPro" id="IPR033749">
    <property type="entry name" value="Polyprenyl_synt_CS"/>
</dbReference>
<keyword evidence="1" id="KW-0808">Transferase</keyword>
<dbReference type="EMBL" id="JAQQWM010000004">
    <property type="protein sequence ID" value="KAK8067601.1"/>
    <property type="molecule type" value="Genomic_DNA"/>
</dbReference>
<dbReference type="PANTHER" id="PTHR12001">
    <property type="entry name" value="GERANYLGERANYL PYROPHOSPHATE SYNTHASE"/>
    <property type="match status" value="1"/>
</dbReference>